<accession>A0AAV2RN87</accession>
<feature type="domain" description="Ig-like" evidence="2">
    <location>
        <begin position="139"/>
        <end position="250"/>
    </location>
</feature>
<dbReference type="PANTHER" id="PTHR23279:SF46">
    <property type="entry name" value="DEFECTIVE PROBOSCIS EXTENSION RESPONSE 10, ISOFORM A-RELATED"/>
    <property type="match status" value="1"/>
</dbReference>
<evidence type="ECO:0000313" key="3">
    <source>
        <dbReference type="EMBL" id="CAL4126373.1"/>
    </source>
</evidence>
<dbReference type="InterPro" id="IPR007110">
    <property type="entry name" value="Ig-like_dom"/>
</dbReference>
<dbReference type="InterPro" id="IPR037448">
    <property type="entry name" value="Zig-8"/>
</dbReference>
<comment type="caution">
    <text evidence="3">The sequence shown here is derived from an EMBL/GenBank/DDBJ whole genome shotgun (WGS) entry which is preliminary data.</text>
</comment>
<dbReference type="FunFam" id="2.60.40.10:FF:000129">
    <property type="entry name" value="CLUMA_CG018772, isoform A"/>
    <property type="match status" value="1"/>
</dbReference>
<dbReference type="InterPro" id="IPR013106">
    <property type="entry name" value="Ig_V-set"/>
</dbReference>
<dbReference type="InterPro" id="IPR003598">
    <property type="entry name" value="Ig_sub2"/>
</dbReference>
<dbReference type="Pfam" id="PF07686">
    <property type="entry name" value="V-set"/>
    <property type="match status" value="1"/>
</dbReference>
<dbReference type="SUPFAM" id="SSF48726">
    <property type="entry name" value="Immunoglobulin"/>
    <property type="match status" value="2"/>
</dbReference>
<proteinExistence type="predicted"/>
<protein>
    <recommendedName>
        <fullName evidence="2">Ig-like domain-containing protein</fullName>
    </recommendedName>
</protein>
<keyword evidence="1" id="KW-0732">Signal</keyword>
<feature type="domain" description="Ig-like" evidence="2">
    <location>
        <begin position="51"/>
        <end position="136"/>
    </location>
</feature>
<dbReference type="InterPro" id="IPR013783">
    <property type="entry name" value="Ig-like_fold"/>
</dbReference>
<evidence type="ECO:0000313" key="4">
    <source>
        <dbReference type="Proteomes" id="UP001497623"/>
    </source>
</evidence>
<gene>
    <name evidence="3" type="ORF">MNOR_LOCUS25555</name>
</gene>
<dbReference type="SMART" id="SM00406">
    <property type="entry name" value="IGv"/>
    <property type="match status" value="1"/>
</dbReference>
<name>A0AAV2RN87_MEGNR</name>
<evidence type="ECO:0000256" key="1">
    <source>
        <dbReference type="SAM" id="SignalP"/>
    </source>
</evidence>
<dbReference type="Proteomes" id="UP001497623">
    <property type="component" value="Unassembled WGS sequence"/>
</dbReference>
<dbReference type="SMART" id="SM00409">
    <property type="entry name" value="IG"/>
    <property type="match status" value="2"/>
</dbReference>
<dbReference type="GO" id="GO:0050808">
    <property type="term" value="P:synapse organization"/>
    <property type="evidence" value="ECO:0007669"/>
    <property type="project" value="TreeGrafter"/>
</dbReference>
<dbReference type="PROSITE" id="PS50835">
    <property type="entry name" value="IG_LIKE"/>
    <property type="match status" value="2"/>
</dbReference>
<dbReference type="AlphaFoldDB" id="A0AAV2RN87"/>
<dbReference type="Pfam" id="PF13927">
    <property type="entry name" value="Ig_3"/>
    <property type="match status" value="1"/>
</dbReference>
<evidence type="ECO:0000259" key="2">
    <source>
        <dbReference type="PROSITE" id="PS50835"/>
    </source>
</evidence>
<keyword evidence="4" id="KW-1185">Reference proteome</keyword>
<dbReference type="PANTHER" id="PTHR23279">
    <property type="entry name" value="DEFECTIVE PROBOSCIS EXTENSION RESPONSE DPR -RELATED"/>
    <property type="match status" value="1"/>
</dbReference>
<dbReference type="EMBL" id="CAXKWB010024544">
    <property type="protein sequence ID" value="CAL4126373.1"/>
    <property type="molecule type" value="Genomic_DNA"/>
</dbReference>
<feature type="non-terminal residue" evidence="3">
    <location>
        <position position="306"/>
    </location>
</feature>
<organism evidence="3 4">
    <name type="scientific">Meganyctiphanes norvegica</name>
    <name type="common">Northern krill</name>
    <name type="synonym">Thysanopoda norvegica</name>
    <dbReference type="NCBI Taxonomy" id="48144"/>
    <lineage>
        <taxon>Eukaryota</taxon>
        <taxon>Metazoa</taxon>
        <taxon>Ecdysozoa</taxon>
        <taxon>Arthropoda</taxon>
        <taxon>Crustacea</taxon>
        <taxon>Multicrustacea</taxon>
        <taxon>Malacostraca</taxon>
        <taxon>Eumalacostraca</taxon>
        <taxon>Eucarida</taxon>
        <taxon>Euphausiacea</taxon>
        <taxon>Euphausiidae</taxon>
        <taxon>Meganyctiphanes</taxon>
    </lineage>
</organism>
<dbReference type="Gene3D" id="2.60.40.10">
    <property type="entry name" value="Immunoglobulins"/>
    <property type="match status" value="2"/>
</dbReference>
<feature type="signal peptide" evidence="1">
    <location>
        <begin position="1"/>
        <end position="29"/>
    </location>
</feature>
<sequence length="306" mass="33668">MMIFGTRCCSWPSGTALLLSLLVTTPVGGRQEDTGASRQNIMWGQAETGGAHFDTTTPTNITAVMGHRAVLPCTVRDLGQKDISWIRKRDLHILTIKEISYTSDERFSVLHNKDDWNLTISSVTFRDAGIYECQISTSPKISRPINLHVEVQQAQILGSSEVFVKNGSTISLTCHVTSQSENFGAVAWYRDKVELDYDSPRGGVSLEIEKKPHKTTTKLFITRAVKADSGNYSCVPENADAAHVIVHVVSGEESAEVKTGASSRPYACDGIVLLTVSVLLLLLIQTVDASWYIRILLLQSDVNWTL</sequence>
<dbReference type="InterPro" id="IPR036179">
    <property type="entry name" value="Ig-like_dom_sf"/>
</dbReference>
<dbReference type="GO" id="GO:0032589">
    <property type="term" value="C:neuron projection membrane"/>
    <property type="evidence" value="ECO:0007669"/>
    <property type="project" value="TreeGrafter"/>
</dbReference>
<dbReference type="InterPro" id="IPR003599">
    <property type="entry name" value="Ig_sub"/>
</dbReference>
<dbReference type="SMART" id="SM00408">
    <property type="entry name" value="IGc2"/>
    <property type="match status" value="2"/>
</dbReference>
<feature type="chain" id="PRO_5043718834" description="Ig-like domain-containing protein" evidence="1">
    <location>
        <begin position="30"/>
        <end position="306"/>
    </location>
</feature>
<reference evidence="3 4" key="1">
    <citation type="submission" date="2024-05" db="EMBL/GenBank/DDBJ databases">
        <authorList>
            <person name="Wallberg A."/>
        </authorList>
    </citation>
    <scope>NUCLEOTIDE SEQUENCE [LARGE SCALE GENOMIC DNA]</scope>
</reference>